<feature type="transmembrane region" description="Helical" evidence="1">
    <location>
        <begin position="7"/>
        <end position="24"/>
    </location>
</feature>
<dbReference type="RefSeq" id="WP_117453984.1">
    <property type="nucleotide sequence ID" value="NZ_CP060636.1"/>
</dbReference>
<dbReference type="Proteomes" id="UP000515856">
    <property type="component" value="Chromosome"/>
</dbReference>
<feature type="transmembrane region" description="Helical" evidence="1">
    <location>
        <begin position="83"/>
        <end position="103"/>
    </location>
</feature>
<gene>
    <name evidence="2" type="ORF">H9Q80_02445</name>
</gene>
<reference evidence="2 3" key="1">
    <citation type="submission" date="2020-08" db="EMBL/GenBank/DDBJ databases">
        <authorList>
            <person name="Liu C."/>
            <person name="Sun Q."/>
        </authorList>
    </citation>
    <scope>NUCLEOTIDE SEQUENCE [LARGE SCALE GENOMIC DNA]</scope>
    <source>
        <strain evidence="2 3">NSJ-61</strain>
    </source>
</reference>
<protein>
    <submittedName>
        <fullName evidence="2">Uncharacterized protein</fullName>
    </submittedName>
</protein>
<organism evidence="2 3">
    <name type="scientific">[Eubacterium] hominis</name>
    <dbReference type="NCBI Taxonomy" id="2764325"/>
    <lineage>
        <taxon>Bacteria</taxon>
        <taxon>Bacillati</taxon>
        <taxon>Bacillota</taxon>
        <taxon>Erysipelotrichia</taxon>
        <taxon>Erysipelotrichales</taxon>
        <taxon>Erysipelotrichaceae</taxon>
        <taxon>Amedibacillus</taxon>
    </lineage>
</organism>
<keyword evidence="1" id="KW-1133">Transmembrane helix</keyword>
<keyword evidence="1" id="KW-0472">Membrane</keyword>
<dbReference type="AlphaFoldDB" id="A0A7G9GPV1"/>
<proteinExistence type="predicted"/>
<feature type="transmembrane region" description="Helical" evidence="1">
    <location>
        <begin position="146"/>
        <end position="165"/>
    </location>
</feature>
<dbReference type="EMBL" id="CP060636">
    <property type="protein sequence ID" value="QNM12833.1"/>
    <property type="molecule type" value="Genomic_DNA"/>
</dbReference>
<dbReference type="KEGG" id="ehn:H9Q80_02445"/>
<accession>A0A7G9GPV1</accession>
<sequence length="423" mass="48892">MKAKSYRFSTVSNIMFVGFLFSFIHLEISYLTDFTTGISALLMWYGCYILRKENEALRKSFVLTSCILVIFTFVEIIRATPWIGLSSISVVKPICMLVLLYQYGKGMQDLNLAYGGKSIIQCKSIYKEYLAYIGLMYFTIVVPTSLIYFGIILLVVILVQIYRIHSIVKEHVKNKEFTCCFVPVIPAAATYIVVIIAIIMTSSYLVHRNLTSDYEVWKISTGEKRDALVQKGLSKQVSKDLSDDAVEALSEVKAFRVYEENQNQDFPQTEEYVGVDQDGNLYHLMWINFDKVDFNGNCSIIPVWNTSRENGVMLDKEVAFLYDQGDTTYGRKESSQSFDINFAKGKHHRGYVYSIHDISDDQMMEFATNIIYQDSWFQYPYTYHSLADSYQPVDDILTSMTQTKNYKTKFHTILIERKDFKME</sequence>
<keyword evidence="3" id="KW-1185">Reference proteome</keyword>
<feature type="transmembrane region" description="Helical" evidence="1">
    <location>
        <begin position="60"/>
        <end position="77"/>
    </location>
</feature>
<keyword evidence="1" id="KW-0812">Transmembrane</keyword>
<feature type="transmembrane region" description="Helical" evidence="1">
    <location>
        <begin position="177"/>
        <end position="200"/>
    </location>
</feature>
<evidence type="ECO:0000256" key="1">
    <source>
        <dbReference type="SAM" id="Phobius"/>
    </source>
</evidence>
<evidence type="ECO:0000313" key="3">
    <source>
        <dbReference type="Proteomes" id="UP000515856"/>
    </source>
</evidence>
<evidence type="ECO:0000313" key="2">
    <source>
        <dbReference type="EMBL" id="QNM12833.1"/>
    </source>
</evidence>
<name>A0A7G9GPV1_9FIRM</name>